<dbReference type="InterPro" id="IPR000086">
    <property type="entry name" value="NUDIX_hydrolase_dom"/>
</dbReference>
<dbReference type="SUPFAM" id="SSF55811">
    <property type="entry name" value="Nudix"/>
    <property type="match status" value="1"/>
</dbReference>
<dbReference type="Pfam" id="PF00293">
    <property type="entry name" value="NUDIX"/>
    <property type="match status" value="1"/>
</dbReference>
<dbReference type="STRING" id="207559.Dde_1991"/>
<dbReference type="RefSeq" id="WP_011367897.1">
    <property type="nucleotide sequence ID" value="NC_007519.1"/>
</dbReference>
<dbReference type="EMBL" id="CP000112">
    <property type="protein sequence ID" value="ABB38788.1"/>
    <property type="molecule type" value="Genomic_DNA"/>
</dbReference>
<accession>Q30ZV8</accession>
<dbReference type="CDD" id="cd04692">
    <property type="entry name" value="NUDIX_Hydrolase"/>
    <property type="match status" value="1"/>
</dbReference>
<dbReference type="PANTHER" id="PTHR10885:SF0">
    <property type="entry name" value="ISOPENTENYL-DIPHOSPHATE DELTA-ISOMERASE"/>
    <property type="match status" value="1"/>
</dbReference>
<dbReference type="PROSITE" id="PS51462">
    <property type="entry name" value="NUDIX"/>
    <property type="match status" value="1"/>
</dbReference>
<evidence type="ECO:0000313" key="3">
    <source>
        <dbReference type="EMBL" id="ABB38788.1"/>
    </source>
</evidence>
<keyword evidence="1 3" id="KW-0378">Hydrolase</keyword>
<sequence length="184" mass="20041">MRKTEKKTGNSPDAGTMHLVEVVDALGRPLLVMPAESVHRQGLNHKIILVLLYDLQGRLYLQKRAASKTVYPGRWDLSATGHVQAGEAAMDAAVRELREELGVEPVSIKELCRVAACAETGHAFTTLFTTGRISAVPSPNPAEVAEGMFISADDLDATVNHFGEMLTPAVHWAYTNGFLFRRSA</sequence>
<dbReference type="HOGENOM" id="CLU_060552_3_1_7"/>
<feature type="domain" description="Nudix hydrolase" evidence="2">
    <location>
        <begin position="43"/>
        <end position="180"/>
    </location>
</feature>
<organism evidence="3 4">
    <name type="scientific">Oleidesulfovibrio alaskensis (strain ATCC BAA-1058 / DSM 17464 / G20)</name>
    <name type="common">Desulfovibrio alaskensis</name>
    <dbReference type="NCBI Taxonomy" id="207559"/>
    <lineage>
        <taxon>Bacteria</taxon>
        <taxon>Pseudomonadati</taxon>
        <taxon>Thermodesulfobacteriota</taxon>
        <taxon>Desulfovibrionia</taxon>
        <taxon>Desulfovibrionales</taxon>
        <taxon>Desulfovibrionaceae</taxon>
        <taxon>Oleidesulfovibrio</taxon>
    </lineage>
</organism>
<dbReference type="AlphaFoldDB" id="Q30ZV8"/>
<dbReference type="GO" id="GO:0016787">
    <property type="term" value="F:hydrolase activity"/>
    <property type="evidence" value="ECO:0007669"/>
    <property type="project" value="UniProtKB-KW"/>
</dbReference>
<protein>
    <submittedName>
        <fullName evidence="3">NUDIX hydrolase</fullName>
    </submittedName>
</protein>
<dbReference type="eggNOG" id="COG1443">
    <property type="taxonomic scope" value="Bacteria"/>
</dbReference>
<reference evidence="3 4" key="1">
    <citation type="journal article" date="2011" name="J. Bacteriol.">
        <title>Complete genome sequence and updated annotation of Desulfovibrio alaskensis G20.</title>
        <authorList>
            <person name="Hauser L.J."/>
            <person name="Land M.L."/>
            <person name="Brown S.D."/>
            <person name="Larimer F."/>
            <person name="Keller K.L."/>
            <person name="Rapp-Giles B.J."/>
            <person name="Price M.N."/>
            <person name="Lin M."/>
            <person name="Bruce D.C."/>
            <person name="Detter J.C."/>
            <person name="Tapia R."/>
            <person name="Han C.S."/>
            <person name="Goodwin L.A."/>
            <person name="Cheng J.F."/>
            <person name="Pitluck S."/>
            <person name="Copeland A."/>
            <person name="Lucas S."/>
            <person name="Nolan M."/>
            <person name="Lapidus A.L."/>
            <person name="Palumbo A.V."/>
            <person name="Wall J.D."/>
        </authorList>
    </citation>
    <scope>NUCLEOTIDE SEQUENCE [LARGE SCALE GENOMIC DNA]</scope>
    <source>
        <strain evidence="4">ATCC BAA 1058 / DSM 17464 / G20</strain>
    </source>
</reference>
<dbReference type="InterPro" id="IPR020084">
    <property type="entry name" value="NUDIX_hydrolase_CS"/>
</dbReference>
<dbReference type="Proteomes" id="UP000002710">
    <property type="component" value="Chromosome"/>
</dbReference>
<proteinExistence type="predicted"/>
<dbReference type="KEGG" id="dde:Dde_1991"/>
<dbReference type="PROSITE" id="PS00893">
    <property type="entry name" value="NUDIX_BOX"/>
    <property type="match status" value="1"/>
</dbReference>
<dbReference type="Gene3D" id="3.90.79.10">
    <property type="entry name" value="Nucleoside Triphosphate Pyrophosphohydrolase"/>
    <property type="match status" value="1"/>
</dbReference>
<evidence type="ECO:0000313" key="4">
    <source>
        <dbReference type="Proteomes" id="UP000002710"/>
    </source>
</evidence>
<gene>
    <name evidence="3" type="ordered locus">Dde_1991</name>
</gene>
<dbReference type="InterPro" id="IPR015797">
    <property type="entry name" value="NUDIX_hydrolase-like_dom_sf"/>
</dbReference>
<evidence type="ECO:0000259" key="2">
    <source>
        <dbReference type="PROSITE" id="PS51462"/>
    </source>
</evidence>
<dbReference type="PANTHER" id="PTHR10885">
    <property type="entry name" value="ISOPENTENYL-DIPHOSPHATE DELTA-ISOMERASE"/>
    <property type="match status" value="1"/>
</dbReference>
<keyword evidence="4" id="KW-1185">Reference proteome</keyword>
<name>Q30ZV8_OLEA2</name>
<evidence type="ECO:0000256" key="1">
    <source>
        <dbReference type="ARBA" id="ARBA00022801"/>
    </source>
</evidence>